<dbReference type="AlphaFoldDB" id="A0A8H6EIA9"/>
<comment type="caution">
    <text evidence="2">The sequence shown here is derived from an EMBL/GenBank/DDBJ whole genome shotgun (WGS) entry which is preliminary data.</text>
</comment>
<evidence type="ECO:0000313" key="3">
    <source>
        <dbReference type="Proteomes" id="UP000531561"/>
    </source>
</evidence>
<proteinExistence type="predicted"/>
<feature type="compositionally biased region" description="Basic and acidic residues" evidence="1">
    <location>
        <begin position="61"/>
        <end position="70"/>
    </location>
</feature>
<gene>
    <name evidence="2" type="ORF">Bfra_008554</name>
</gene>
<feature type="compositionally biased region" description="Polar residues" evidence="1">
    <location>
        <begin position="86"/>
        <end position="100"/>
    </location>
</feature>
<sequence>MEGLIIGVKRITIFEMMGREREKDGESREKEELGNMERREKTWQERIGELSLGARGKKSRKGEGGKKSEQGDGPDPTTIKIAEASSKVSDGSENAKIQSGDQEDGKMRKEDRRNEGSEDVKSVD</sequence>
<accession>A0A8H6EIA9</accession>
<dbReference type="Proteomes" id="UP000531561">
    <property type="component" value="Unassembled WGS sequence"/>
</dbReference>
<name>A0A8H6EIA9_9HELO</name>
<reference evidence="2 3" key="1">
    <citation type="journal article" date="2020" name="Phytopathology">
        <title>A high-quality genome resource of Botrytis fragariae, a new and rapidly spreading fungal pathogen causing strawberry gray mold in the U.S.A.</title>
        <authorList>
            <person name="Wu Y."/>
            <person name="Saski C.A."/>
            <person name="Schnabel G."/>
            <person name="Xiao S."/>
            <person name="Hu M."/>
        </authorList>
    </citation>
    <scope>NUCLEOTIDE SEQUENCE [LARGE SCALE GENOMIC DNA]</scope>
    <source>
        <strain evidence="2 3">BVB16</strain>
    </source>
</reference>
<protein>
    <submittedName>
        <fullName evidence="2">Uncharacterized protein</fullName>
    </submittedName>
</protein>
<evidence type="ECO:0000313" key="2">
    <source>
        <dbReference type="EMBL" id="KAF5873273.1"/>
    </source>
</evidence>
<organism evidence="2 3">
    <name type="scientific">Botrytis fragariae</name>
    <dbReference type="NCBI Taxonomy" id="1964551"/>
    <lineage>
        <taxon>Eukaryota</taxon>
        <taxon>Fungi</taxon>
        <taxon>Dikarya</taxon>
        <taxon>Ascomycota</taxon>
        <taxon>Pezizomycotina</taxon>
        <taxon>Leotiomycetes</taxon>
        <taxon>Helotiales</taxon>
        <taxon>Sclerotiniaceae</taxon>
        <taxon>Botrytis</taxon>
    </lineage>
</organism>
<dbReference type="RefSeq" id="XP_037192219.1">
    <property type="nucleotide sequence ID" value="XM_037338913.1"/>
</dbReference>
<evidence type="ECO:0000256" key="1">
    <source>
        <dbReference type="SAM" id="MobiDB-lite"/>
    </source>
</evidence>
<feature type="region of interest" description="Disordered" evidence="1">
    <location>
        <begin position="16"/>
        <end position="124"/>
    </location>
</feature>
<dbReference type="EMBL" id="JABFCT010000009">
    <property type="protein sequence ID" value="KAF5873273.1"/>
    <property type="molecule type" value="Genomic_DNA"/>
</dbReference>
<keyword evidence="3" id="KW-1185">Reference proteome</keyword>
<dbReference type="GeneID" id="59262605"/>
<feature type="compositionally biased region" description="Basic and acidic residues" evidence="1">
    <location>
        <begin position="17"/>
        <end position="48"/>
    </location>
</feature>
<feature type="compositionally biased region" description="Basic and acidic residues" evidence="1">
    <location>
        <begin position="103"/>
        <end position="124"/>
    </location>
</feature>
<dbReference type="OrthoDB" id="3522467at2759"/>